<protein>
    <recommendedName>
        <fullName evidence="3">Tc1-like transposase DDE domain-containing protein</fullName>
    </recommendedName>
</protein>
<dbReference type="EMBL" id="CAUEEQ010033348">
    <property type="protein sequence ID" value="CAJ0951516.1"/>
    <property type="molecule type" value="Genomic_DNA"/>
</dbReference>
<proteinExistence type="predicted"/>
<dbReference type="Proteomes" id="UP001176940">
    <property type="component" value="Unassembled WGS sequence"/>
</dbReference>
<organism evidence="1 2">
    <name type="scientific">Ranitomeya imitator</name>
    <name type="common">mimic poison frog</name>
    <dbReference type="NCBI Taxonomy" id="111125"/>
    <lineage>
        <taxon>Eukaryota</taxon>
        <taxon>Metazoa</taxon>
        <taxon>Chordata</taxon>
        <taxon>Craniata</taxon>
        <taxon>Vertebrata</taxon>
        <taxon>Euteleostomi</taxon>
        <taxon>Amphibia</taxon>
        <taxon>Batrachia</taxon>
        <taxon>Anura</taxon>
        <taxon>Neobatrachia</taxon>
        <taxon>Hyloidea</taxon>
        <taxon>Dendrobatidae</taxon>
        <taxon>Dendrobatinae</taxon>
        <taxon>Ranitomeya</taxon>
    </lineage>
</organism>
<comment type="caution">
    <text evidence="1">The sequence shown here is derived from an EMBL/GenBank/DDBJ whole genome shotgun (WGS) entry which is preliminary data.</text>
</comment>
<dbReference type="Gene3D" id="3.30.420.10">
    <property type="entry name" value="Ribonuclease H-like superfamily/Ribonuclease H"/>
    <property type="match status" value="1"/>
</dbReference>
<reference evidence="1" key="1">
    <citation type="submission" date="2023-07" db="EMBL/GenBank/DDBJ databases">
        <authorList>
            <person name="Stuckert A."/>
        </authorList>
    </citation>
    <scope>NUCLEOTIDE SEQUENCE</scope>
</reference>
<keyword evidence="2" id="KW-1185">Reference proteome</keyword>
<evidence type="ECO:0000313" key="2">
    <source>
        <dbReference type="Proteomes" id="UP001176940"/>
    </source>
</evidence>
<dbReference type="SUPFAM" id="SSF48726">
    <property type="entry name" value="Immunoglobulin"/>
    <property type="match status" value="1"/>
</dbReference>
<accession>A0ABN9LV08</accession>
<gene>
    <name evidence="1" type="ORF">RIMI_LOCUS13480070</name>
</gene>
<dbReference type="InterPro" id="IPR013783">
    <property type="entry name" value="Ig-like_fold"/>
</dbReference>
<sequence length="407" mass="45137">MDSTCLVPTVKHGGGGGGVMVWGCFAVDTVGDLFKIEGILNQHGYHSILQRHAIPSGLHLVGPSFIFQQDNDSKHTSRLCKGYLTKKEGDGVLRQMTWPPQSPDLNPSEMVWGDLDRRVNAKRPTSAKHLWELLQDCWKTIPGDYLLKLIKRIPRVCKAVIKAKVLLLFICPTLIKSKEIKYIARSSHVTFDFGPCARNQVFKLQYGGATAYIPCDSSPQIPHRWEDRISIDKTTGSITLHNVTRSDAGNYTLVRTNGNGEKGKLAGDSIWIHELFHNYTDGTISLSRCHAEDSGVIIWTIDGRDLLDQRWLSPDNRTLIIPYNHTGVITVSNPVSADNKSITVIKDLNGEPGHLGHVMGLNVIRLIWGDGGDEPTIGALLLPRNISTIYILLTPSGKSMVRLILQE</sequence>
<dbReference type="InterPro" id="IPR036179">
    <property type="entry name" value="Ig-like_dom_sf"/>
</dbReference>
<evidence type="ECO:0000313" key="1">
    <source>
        <dbReference type="EMBL" id="CAJ0951516.1"/>
    </source>
</evidence>
<evidence type="ECO:0008006" key="3">
    <source>
        <dbReference type="Google" id="ProtNLM"/>
    </source>
</evidence>
<dbReference type="Gene3D" id="2.60.40.10">
    <property type="entry name" value="Immunoglobulins"/>
    <property type="match status" value="1"/>
</dbReference>
<name>A0ABN9LV08_9NEOB</name>
<dbReference type="InterPro" id="IPR036397">
    <property type="entry name" value="RNaseH_sf"/>
</dbReference>